<proteinExistence type="predicted"/>
<dbReference type="AlphaFoldDB" id="A0A1F7HGV6"/>
<dbReference type="Proteomes" id="UP000177199">
    <property type="component" value="Unassembled WGS sequence"/>
</dbReference>
<dbReference type="SUPFAM" id="SSF53448">
    <property type="entry name" value="Nucleotide-diphospho-sugar transferases"/>
    <property type="match status" value="1"/>
</dbReference>
<gene>
    <name evidence="1" type="ORF">A3F29_00500</name>
</gene>
<dbReference type="Gene3D" id="3.90.550.10">
    <property type="entry name" value="Spore Coat Polysaccharide Biosynthesis Protein SpsA, Chain A"/>
    <property type="match status" value="1"/>
</dbReference>
<reference evidence="1 2" key="1">
    <citation type="journal article" date="2016" name="Nat. Commun.">
        <title>Thousands of microbial genomes shed light on interconnected biogeochemical processes in an aquifer system.</title>
        <authorList>
            <person name="Anantharaman K."/>
            <person name="Brown C.T."/>
            <person name="Hug L.A."/>
            <person name="Sharon I."/>
            <person name="Castelle C.J."/>
            <person name="Probst A.J."/>
            <person name="Thomas B.C."/>
            <person name="Singh A."/>
            <person name="Wilkins M.J."/>
            <person name="Karaoz U."/>
            <person name="Brodie E.L."/>
            <person name="Williams K.H."/>
            <person name="Hubbard S.S."/>
            <person name="Banfield J.F."/>
        </authorList>
    </citation>
    <scope>NUCLEOTIDE SEQUENCE [LARGE SCALE GENOMIC DNA]</scope>
</reference>
<sequence>MKVLILKKSDGKKINNLYHPTANFSLESFDRIELQNCITVNNSKFLPILLKETFALLKKNGELSIIGLNADILEQNLWWLFKRQYEIVSSNFKKSRNKLVIKKIASSLKREEGIDYWTFGMITNGLRADFIKKSIQSIRDLKIPRYEILICGFYGGEKARDIRYVRFTQRDDRGWITKKKNIVAENAKYTNLCIFHDRIIFNKDWYKGMKRYGNNFEVLTCIQKIADGTRAGDWVGLNEPFKQVKVYKIDELDYRDWNKLIYIGGMLTIIKKYIWEKVPWNETFYWGQAEDIEYSHRLIEQGFLPRFNPFSSCLSLSWRFGRLPRRKFPDSNKQLWYNLTDLPLRRMIREVNYYSSRLPLISSILRFLFPRIGKTKIYNFLINH</sequence>
<organism evidence="1 2">
    <name type="scientific">Candidatus Roizmanbacteria bacterium RIFCSPHIGHO2_12_FULL_33_9</name>
    <dbReference type="NCBI Taxonomy" id="1802045"/>
    <lineage>
        <taxon>Bacteria</taxon>
        <taxon>Candidatus Roizmaniibacteriota</taxon>
    </lineage>
</organism>
<dbReference type="InterPro" id="IPR029044">
    <property type="entry name" value="Nucleotide-diphossugar_trans"/>
</dbReference>
<evidence type="ECO:0000313" key="2">
    <source>
        <dbReference type="Proteomes" id="UP000177199"/>
    </source>
</evidence>
<name>A0A1F7HGV6_9BACT</name>
<accession>A0A1F7HGV6</accession>
<protein>
    <submittedName>
        <fullName evidence="1">Uncharacterized protein</fullName>
    </submittedName>
</protein>
<comment type="caution">
    <text evidence="1">The sequence shown here is derived from an EMBL/GenBank/DDBJ whole genome shotgun (WGS) entry which is preliminary data.</text>
</comment>
<evidence type="ECO:0000313" key="1">
    <source>
        <dbReference type="EMBL" id="OGK30469.1"/>
    </source>
</evidence>
<dbReference type="EMBL" id="MFZV01000044">
    <property type="protein sequence ID" value="OGK30469.1"/>
    <property type="molecule type" value="Genomic_DNA"/>
</dbReference>